<keyword evidence="7" id="KW-1133">Transmembrane helix</keyword>
<evidence type="ECO:0000256" key="6">
    <source>
        <dbReference type="SAM" id="MobiDB-lite"/>
    </source>
</evidence>
<dbReference type="InterPro" id="IPR012336">
    <property type="entry name" value="Thioredoxin-like_fold"/>
</dbReference>
<gene>
    <name evidence="9" type="primary">bdbD_3</name>
    <name evidence="9" type="ORF">DWB77_05695</name>
</gene>
<comment type="similarity">
    <text evidence="1">Belongs to the thioredoxin family. DsbA subfamily.</text>
</comment>
<sequence>MPPRFVAAGVSDNNPDAKRAARDRLIQEREQHKAGERRRRQLIVAGAVVGVLALAAVIGVIAANAGGNDNAKGASTAGPVVAPTGADGKDALAIPVGAVDAPSTLAVWEDFRCPACAAFENGMRSTIHELETKGQIRVQYHLATLIDDKTRGGGSLHAANAAGCAQDAGKFPAYHDVLYTNQPDEMDDAYAKNAKLLDLATKVPGLDTPAFRSCVENGTHNSWVVKSNEAFQAGHFNGTPTVQLNGESIFPTKGSEQISPAAFKKWVAQANKGKKAGKASPAS</sequence>
<dbReference type="SUPFAM" id="SSF52833">
    <property type="entry name" value="Thioredoxin-like"/>
    <property type="match status" value="1"/>
</dbReference>
<proteinExistence type="inferred from homology"/>
<evidence type="ECO:0000256" key="1">
    <source>
        <dbReference type="ARBA" id="ARBA00005791"/>
    </source>
</evidence>
<feature type="domain" description="Thioredoxin-like fold" evidence="8">
    <location>
        <begin position="96"/>
        <end position="267"/>
    </location>
</feature>
<keyword evidence="3" id="KW-0560">Oxidoreductase</keyword>
<organism evidence="9 10">
    <name type="scientific">Streptomyces hundungensis</name>
    <dbReference type="NCBI Taxonomy" id="1077946"/>
    <lineage>
        <taxon>Bacteria</taxon>
        <taxon>Bacillati</taxon>
        <taxon>Actinomycetota</taxon>
        <taxon>Actinomycetes</taxon>
        <taxon>Kitasatosporales</taxon>
        <taxon>Streptomycetaceae</taxon>
        <taxon>Streptomyces</taxon>
    </lineage>
</organism>
<protein>
    <submittedName>
        <fullName evidence="9">Disulfide bond formation protein D</fullName>
    </submittedName>
</protein>
<dbReference type="PANTHER" id="PTHR13887">
    <property type="entry name" value="GLUTATHIONE S-TRANSFERASE KAPPA"/>
    <property type="match status" value="1"/>
</dbReference>
<evidence type="ECO:0000259" key="8">
    <source>
        <dbReference type="Pfam" id="PF13462"/>
    </source>
</evidence>
<evidence type="ECO:0000313" key="9">
    <source>
        <dbReference type="EMBL" id="AYG83498.1"/>
    </source>
</evidence>
<dbReference type="Pfam" id="PF13462">
    <property type="entry name" value="Thioredoxin_4"/>
    <property type="match status" value="1"/>
</dbReference>
<keyword evidence="5" id="KW-0676">Redox-active center</keyword>
<dbReference type="AlphaFoldDB" id="A0A387HQH7"/>
<dbReference type="KEGG" id="shun:DWB77_05695"/>
<evidence type="ECO:0000256" key="7">
    <source>
        <dbReference type="SAM" id="Phobius"/>
    </source>
</evidence>
<evidence type="ECO:0000313" key="10">
    <source>
        <dbReference type="Proteomes" id="UP000271554"/>
    </source>
</evidence>
<keyword evidence="2" id="KW-0732">Signal</keyword>
<dbReference type="EMBL" id="CP032698">
    <property type="protein sequence ID" value="AYG83498.1"/>
    <property type="molecule type" value="Genomic_DNA"/>
</dbReference>
<keyword evidence="7" id="KW-0472">Membrane</keyword>
<accession>A0A387HQH7</accession>
<evidence type="ECO:0000256" key="2">
    <source>
        <dbReference type="ARBA" id="ARBA00022729"/>
    </source>
</evidence>
<name>A0A387HQH7_9ACTN</name>
<evidence type="ECO:0000256" key="4">
    <source>
        <dbReference type="ARBA" id="ARBA00023157"/>
    </source>
</evidence>
<evidence type="ECO:0000256" key="5">
    <source>
        <dbReference type="ARBA" id="ARBA00023284"/>
    </source>
</evidence>
<keyword evidence="7" id="KW-0812">Transmembrane</keyword>
<dbReference type="CDD" id="cd02972">
    <property type="entry name" value="DsbA_family"/>
    <property type="match status" value="1"/>
</dbReference>
<feature type="transmembrane region" description="Helical" evidence="7">
    <location>
        <begin position="42"/>
        <end position="63"/>
    </location>
</feature>
<reference evidence="9 10" key="1">
    <citation type="submission" date="2018-10" db="EMBL/GenBank/DDBJ databases">
        <title>Relationship between Morphology and Antimicrobial Activity in Streptomyces.</title>
        <authorList>
            <person name="Kang H.J."/>
            <person name="Kim S.B."/>
        </authorList>
    </citation>
    <scope>NUCLEOTIDE SEQUENCE [LARGE SCALE GENOMIC DNA]</scope>
    <source>
        <strain evidence="9 10">BH38</strain>
    </source>
</reference>
<dbReference type="Proteomes" id="UP000271554">
    <property type="component" value="Chromosome"/>
</dbReference>
<keyword evidence="4" id="KW-1015">Disulfide bond</keyword>
<dbReference type="Gene3D" id="3.40.30.10">
    <property type="entry name" value="Glutaredoxin"/>
    <property type="match status" value="1"/>
</dbReference>
<dbReference type="PANTHER" id="PTHR13887:SF14">
    <property type="entry name" value="DISULFIDE BOND FORMATION PROTEIN D"/>
    <property type="match status" value="1"/>
</dbReference>
<evidence type="ECO:0000256" key="3">
    <source>
        <dbReference type="ARBA" id="ARBA00023002"/>
    </source>
</evidence>
<dbReference type="InterPro" id="IPR036249">
    <property type="entry name" value="Thioredoxin-like_sf"/>
</dbReference>
<keyword evidence="10" id="KW-1185">Reference proteome</keyword>
<dbReference type="GO" id="GO:0016491">
    <property type="term" value="F:oxidoreductase activity"/>
    <property type="evidence" value="ECO:0007669"/>
    <property type="project" value="UniProtKB-KW"/>
</dbReference>
<feature type="region of interest" description="Disordered" evidence="6">
    <location>
        <begin position="1"/>
        <end position="20"/>
    </location>
</feature>